<keyword evidence="9" id="KW-1185">Reference proteome</keyword>
<gene>
    <name evidence="8" type="ORF">MESMUL_17900</name>
</gene>
<evidence type="ECO:0000256" key="4">
    <source>
        <dbReference type="ARBA" id="ARBA00022643"/>
    </source>
</evidence>
<comment type="similarity">
    <text evidence="2">Belongs to the nitroreductase family.</text>
</comment>
<accession>A0A388SDV7</accession>
<evidence type="ECO:0000256" key="5">
    <source>
        <dbReference type="ARBA" id="ARBA00023002"/>
    </source>
</evidence>
<dbReference type="Proteomes" id="UP000266091">
    <property type="component" value="Unassembled WGS sequence"/>
</dbReference>
<dbReference type="PANTHER" id="PTHR43673:SF2">
    <property type="entry name" value="NITROREDUCTASE"/>
    <property type="match status" value="1"/>
</dbReference>
<dbReference type="Pfam" id="PF00881">
    <property type="entry name" value="Nitroreductase"/>
    <property type="match status" value="1"/>
</dbReference>
<evidence type="ECO:0000256" key="2">
    <source>
        <dbReference type="ARBA" id="ARBA00007118"/>
    </source>
</evidence>
<keyword evidence="3" id="KW-0285">Flavoprotein</keyword>
<feature type="domain" description="Nitroreductase" evidence="7">
    <location>
        <begin position="31"/>
        <end position="84"/>
    </location>
</feature>
<keyword evidence="6" id="KW-0732">Signal</keyword>
<dbReference type="SUPFAM" id="SSF55469">
    <property type="entry name" value="FMN-dependent nitroreductase-like"/>
    <property type="match status" value="1"/>
</dbReference>
<name>A0A388SDV7_9BURK</name>
<protein>
    <recommendedName>
        <fullName evidence="7">Nitroreductase domain-containing protein</fullName>
    </recommendedName>
</protein>
<keyword evidence="4" id="KW-0288">FMN</keyword>
<keyword evidence="5" id="KW-0560">Oxidoreductase</keyword>
<reference evidence="8 9" key="1">
    <citation type="journal article" date="2018" name="Int. J. Syst. Evol. Microbiol.">
        <title>Mesosutterella multiformis gen. nov., sp. nov., a member of the family Sutterellaceae and Sutterella megalosphaeroides sp. nov., isolated from human faeces.</title>
        <authorList>
            <person name="Sakamoto M."/>
            <person name="Ikeyama N."/>
            <person name="Kunihiro T."/>
            <person name="Iino T."/>
            <person name="Yuki M."/>
            <person name="Ohkuma M."/>
        </authorList>
    </citation>
    <scope>NUCLEOTIDE SEQUENCE [LARGE SCALE GENOMIC DNA]</scope>
    <source>
        <strain evidence="8 9">4NBBH2</strain>
    </source>
</reference>
<dbReference type="InterPro" id="IPR000415">
    <property type="entry name" value="Nitroreductase-like"/>
</dbReference>
<evidence type="ECO:0000256" key="6">
    <source>
        <dbReference type="SAM" id="SignalP"/>
    </source>
</evidence>
<evidence type="ECO:0000313" key="9">
    <source>
        <dbReference type="Proteomes" id="UP000266091"/>
    </source>
</evidence>
<feature type="chain" id="PRO_5017199522" description="Nitroreductase domain-containing protein" evidence="6">
    <location>
        <begin position="22"/>
        <end position="201"/>
    </location>
</feature>
<evidence type="ECO:0000256" key="1">
    <source>
        <dbReference type="ARBA" id="ARBA00001917"/>
    </source>
</evidence>
<dbReference type="Gene3D" id="3.40.109.10">
    <property type="entry name" value="NADH Oxidase"/>
    <property type="match status" value="1"/>
</dbReference>
<dbReference type="AlphaFoldDB" id="A0A388SDV7"/>
<comment type="caution">
    <text evidence="8">The sequence shown here is derived from an EMBL/GenBank/DDBJ whole genome shotgun (WGS) entry which is preliminary data.</text>
</comment>
<dbReference type="GO" id="GO:0016491">
    <property type="term" value="F:oxidoreductase activity"/>
    <property type="evidence" value="ECO:0007669"/>
    <property type="project" value="UniProtKB-KW"/>
</dbReference>
<sequence length="201" mass="20867">MKITAALCALSALLIPASAMAVTPADGDVFARSTARTYLSDPLPKATLDTLTAAAFSAPTAVNQRSLEFVWVTDKAVMKNLKAASPFASALSTAPAVLVICANLKDTRIEDLVQFDAGAAAEAVLAEAGHLGLHSVPMSLAPVKSRITASQKALGLPADVIPEIMVAVGKVPADAVSGASAFRHNPARIHSNTWKKKNRND</sequence>
<evidence type="ECO:0000259" key="7">
    <source>
        <dbReference type="Pfam" id="PF00881"/>
    </source>
</evidence>
<dbReference type="InterPro" id="IPR029479">
    <property type="entry name" value="Nitroreductase"/>
</dbReference>
<organism evidence="8 9">
    <name type="scientific">Mesosutterella multiformis</name>
    <dbReference type="NCBI Taxonomy" id="2259133"/>
    <lineage>
        <taxon>Bacteria</taxon>
        <taxon>Pseudomonadati</taxon>
        <taxon>Pseudomonadota</taxon>
        <taxon>Betaproteobacteria</taxon>
        <taxon>Burkholderiales</taxon>
        <taxon>Sutterellaceae</taxon>
        <taxon>Mesosutterella</taxon>
    </lineage>
</organism>
<proteinExistence type="inferred from homology"/>
<dbReference type="EMBL" id="BGZJ01000002">
    <property type="protein sequence ID" value="GBO94436.1"/>
    <property type="molecule type" value="Genomic_DNA"/>
</dbReference>
<dbReference type="OrthoDB" id="9798230at2"/>
<dbReference type="PANTHER" id="PTHR43673">
    <property type="entry name" value="NAD(P)H NITROREDUCTASE YDGI-RELATED"/>
    <property type="match status" value="1"/>
</dbReference>
<comment type="cofactor">
    <cofactor evidence="1">
        <name>FMN</name>
        <dbReference type="ChEBI" id="CHEBI:58210"/>
    </cofactor>
</comment>
<feature type="signal peptide" evidence="6">
    <location>
        <begin position="1"/>
        <end position="21"/>
    </location>
</feature>
<evidence type="ECO:0000256" key="3">
    <source>
        <dbReference type="ARBA" id="ARBA00022630"/>
    </source>
</evidence>
<evidence type="ECO:0000313" key="8">
    <source>
        <dbReference type="EMBL" id="GBO94436.1"/>
    </source>
</evidence>